<dbReference type="GO" id="GO:0097322">
    <property type="term" value="F:7SK snRNA binding"/>
    <property type="evidence" value="ECO:0007669"/>
    <property type="project" value="TreeGrafter"/>
</dbReference>
<evidence type="ECO:0000256" key="1">
    <source>
        <dbReference type="ARBA" id="ARBA00004123"/>
    </source>
</evidence>
<evidence type="ECO:0000256" key="6">
    <source>
        <dbReference type="ARBA" id="ARBA00023163"/>
    </source>
</evidence>
<dbReference type="OrthoDB" id="10058500at2759"/>
<dbReference type="PRINTS" id="PR02094">
    <property type="entry name" value="HEXIMFAMILY"/>
</dbReference>
<dbReference type="CTD" id="41778"/>
<feature type="compositionally biased region" description="Basic and acidic residues" evidence="8">
    <location>
        <begin position="183"/>
        <end position="216"/>
    </location>
</feature>
<dbReference type="Proteomes" id="UP000504629">
    <property type="component" value="Unplaced"/>
</dbReference>
<feature type="compositionally biased region" description="Low complexity" evidence="8">
    <location>
        <begin position="275"/>
        <end position="289"/>
    </location>
</feature>
<protein>
    <submittedName>
        <fullName evidence="10">Protein HEXIM</fullName>
    </submittedName>
</protein>
<dbReference type="PANTHER" id="PTHR13469">
    <property type="entry name" value="HEXAMETHYLENE BISACETAMIDE INDUCIBLE 1"/>
    <property type="match status" value="1"/>
</dbReference>
<dbReference type="Pfam" id="PF15313">
    <property type="entry name" value="HEXIM"/>
    <property type="match status" value="1"/>
</dbReference>
<dbReference type="KEGG" id="bman:114249315"/>
<evidence type="ECO:0000256" key="2">
    <source>
        <dbReference type="ARBA" id="ARBA00008409"/>
    </source>
</evidence>
<comment type="similarity">
    <text evidence="2">Belongs to the HEXIM family.</text>
</comment>
<name>A0A6J2KAG9_BOMMA</name>
<reference evidence="10" key="1">
    <citation type="submission" date="2025-08" db="UniProtKB">
        <authorList>
            <consortium name="RefSeq"/>
        </authorList>
    </citation>
    <scope>IDENTIFICATION</scope>
    <source>
        <tissue evidence="10">Silk gland</tissue>
    </source>
</reference>
<dbReference type="SMR" id="A0A6J2KAG9"/>
<proteinExistence type="inferred from homology"/>
<dbReference type="PANTHER" id="PTHR13469:SF8">
    <property type="entry name" value="HEXIM P-TEFB COMPLEX SUBUNIT 1"/>
    <property type="match status" value="1"/>
</dbReference>
<gene>
    <name evidence="10" type="primary">LOC114249315</name>
</gene>
<evidence type="ECO:0000256" key="3">
    <source>
        <dbReference type="ARBA" id="ARBA00022491"/>
    </source>
</evidence>
<evidence type="ECO:0000313" key="10">
    <source>
        <dbReference type="RefSeq" id="XP_028038638.1"/>
    </source>
</evidence>
<keyword evidence="4" id="KW-0805">Transcription regulation</keyword>
<keyword evidence="9" id="KW-1185">Reference proteome</keyword>
<keyword evidence="5" id="KW-0175">Coiled coil</keyword>
<evidence type="ECO:0000313" key="9">
    <source>
        <dbReference type="Proteomes" id="UP000504629"/>
    </source>
</evidence>
<evidence type="ECO:0000256" key="8">
    <source>
        <dbReference type="SAM" id="MobiDB-lite"/>
    </source>
</evidence>
<keyword evidence="7" id="KW-0539">Nucleus</keyword>
<dbReference type="GO" id="GO:0000122">
    <property type="term" value="P:negative regulation of transcription by RNA polymerase II"/>
    <property type="evidence" value="ECO:0007669"/>
    <property type="project" value="InterPro"/>
</dbReference>
<evidence type="ECO:0000256" key="4">
    <source>
        <dbReference type="ARBA" id="ARBA00023015"/>
    </source>
</evidence>
<accession>A0A6J2KAG9</accession>
<feature type="compositionally biased region" description="Basic residues" evidence="8">
    <location>
        <begin position="38"/>
        <end position="50"/>
    </location>
</feature>
<dbReference type="GO" id="GO:0005654">
    <property type="term" value="C:nucleoplasm"/>
    <property type="evidence" value="ECO:0007669"/>
    <property type="project" value="TreeGrafter"/>
</dbReference>
<dbReference type="RefSeq" id="XP_028038638.1">
    <property type="nucleotide sequence ID" value="XM_028182837.1"/>
</dbReference>
<feature type="region of interest" description="Disordered" evidence="8">
    <location>
        <begin position="256"/>
        <end position="310"/>
    </location>
</feature>
<dbReference type="AlphaFoldDB" id="A0A6J2KAG9"/>
<evidence type="ECO:0000256" key="7">
    <source>
        <dbReference type="ARBA" id="ARBA00023242"/>
    </source>
</evidence>
<dbReference type="GO" id="GO:0004861">
    <property type="term" value="F:cyclin-dependent protein serine/threonine kinase inhibitor activity"/>
    <property type="evidence" value="ECO:0007669"/>
    <property type="project" value="InterPro"/>
</dbReference>
<dbReference type="GeneID" id="114249315"/>
<dbReference type="InterPro" id="IPR024872">
    <property type="entry name" value="HEXIM"/>
</dbReference>
<keyword evidence="6" id="KW-0804">Transcription</keyword>
<keyword evidence="3" id="KW-0678">Repressor</keyword>
<organism evidence="9 10">
    <name type="scientific">Bombyx mandarina</name>
    <name type="common">Wild silk moth</name>
    <name type="synonym">Wild silkworm</name>
    <dbReference type="NCBI Taxonomy" id="7092"/>
    <lineage>
        <taxon>Eukaryota</taxon>
        <taxon>Metazoa</taxon>
        <taxon>Ecdysozoa</taxon>
        <taxon>Arthropoda</taxon>
        <taxon>Hexapoda</taxon>
        <taxon>Insecta</taxon>
        <taxon>Pterygota</taxon>
        <taxon>Neoptera</taxon>
        <taxon>Endopterygota</taxon>
        <taxon>Lepidoptera</taxon>
        <taxon>Glossata</taxon>
        <taxon>Ditrysia</taxon>
        <taxon>Bombycoidea</taxon>
        <taxon>Bombycidae</taxon>
        <taxon>Bombycinae</taxon>
        <taxon>Bombyx</taxon>
    </lineage>
</organism>
<feature type="region of interest" description="Disordered" evidence="8">
    <location>
        <begin position="1"/>
        <end position="50"/>
    </location>
</feature>
<dbReference type="GO" id="GO:0005737">
    <property type="term" value="C:cytoplasm"/>
    <property type="evidence" value="ECO:0007669"/>
    <property type="project" value="InterPro"/>
</dbReference>
<feature type="compositionally biased region" description="Acidic residues" evidence="8">
    <location>
        <begin position="1"/>
        <end position="12"/>
    </location>
</feature>
<feature type="region of interest" description="Disordered" evidence="8">
    <location>
        <begin position="183"/>
        <end position="233"/>
    </location>
</feature>
<evidence type="ECO:0000256" key="5">
    <source>
        <dbReference type="ARBA" id="ARBA00023054"/>
    </source>
</evidence>
<sequence>MDADNLIIEDGEPTQSPVVGAPSIVEKQKPASVDGNVKKKRRRANTKRKVMTPFVKAPWRDRRRNEKPKRNNRFRKIVLTKTHAPFNNNQFLMEIHKPEPENAFNILQTPSARTRDSSFSVDSDDNYFYALPEDEEEYLTKEFSSVYEDAQCERLSNMTKNELIQEYLLLEAKFENLVKRTERSKMKRMEEDKDNSTDRDASIADKDSMVTDRDTSETSVETFTAEDPPSNEIWQRLKDQEDQIRELQISNEKLLLENEHLRQRQHNSSEDSESDSSSTSDSNSSSGSEKVVDEPVVQNEPVNDIAQPNGCQEFEILENPIPLVNGFHTKD</sequence>
<comment type="subcellular location">
    <subcellularLocation>
        <location evidence="1">Nucleus</location>
    </subcellularLocation>
</comment>
<dbReference type="Gene3D" id="6.10.250.2910">
    <property type="match status" value="1"/>
</dbReference>